<feature type="binding site" evidence="11">
    <location>
        <position position="137"/>
    </location>
    <ligand>
        <name>CTP</name>
        <dbReference type="ChEBI" id="CHEBI:37563"/>
    </ligand>
</feature>
<comment type="function">
    <text evidence="11">Catalyzes the addition and repair of the essential 3'-terminal CCA sequence in tRNAs without using a nucleic acid template. Adds these three nucleotides in the order of C, C, and A to the tRNA nucleotide-73, using CTP and ATP as substrates and producing inorganic pyrophosphate. tRNA 3'-terminal CCA addition is required both for tRNA processing and repair. Also involved in tRNA surveillance by mediating tandem CCA addition to generate a CCACCA at the 3' terminus of unstable tRNAs. While stable tRNAs receive only 3'-terminal CCA, unstable tRNAs are marked with CCACCA and rapidly degraded.</text>
</comment>
<dbReference type="Pfam" id="PF01743">
    <property type="entry name" value="PolyA_pol"/>
    <property type="match status" value="1"/>
</dbReference>
<comment type="similarity">
    <text evidence="11">Belongs to the tRNA nucleotidyltransferase/poly(A) polymerase family. Bacterial CCA-adding enzyme type 2 subfamily.</text>
</comment>
<dbReference type="HAMAP" id="MF_01262">
    <property type="entry name" value="CCA_bact_type2"/>
    <property type="match status" value="1"/>
</dbReference>
<dbReference type="Gene3D" id="3.30.460.10">
    <property type="entry name" value="Beta Polymerase, domain 2"/>
    <property type="match status" value="1"/>
</dbReference>
<evidence type="ECO:0000256" key="8">
    <source>
        <dbReference type="ARBA" id="ARBA00022840"/>
    </source>
</evidence>
<dbReference type="Proteomes" id="UP000237068">
    <property type="component" value="Unassembled WGS sequence"/>
</dbReference>
<dbReference type="InterPro" id="IPR043519">
    <property type="entry name" value="NT_sf"/>
</dbReference>
<dbReference type="InterPro" id="IPR050124">
    <property type="entry name" value="tRNA_CCA-adding_enzyme"/>
</dbReference>
<dbReference type="Gene3D" id="1.10.3090.10">
    <property type="entry name" value="cca-adding enzyme, domain 2"/>
    <property type="match status" value="1"/>
</dbReference>
<dbReference type="PANTHER" id="PTHR47545:SF1">
    <property type="entry name" value="MULTIFUNCTIONAL CCA PROTEIN"/>
    <property type="match status" value="1"/>
</dbReference>
<comment type="caution">
    <text evidence="14">The sequence shown here is derived from an EMBL/GenBank/DDBJ whole genome shotgun (WGS) entry which is preliminary data.</text>
</comment>
<evidence type="ECO:0000256" key="7">
    <source>
        <dbReference type="ARBA" id="ARBA00022800"/>
    </source>
</evidence>
<keyword evidence="2 11" id="KW-0808">Transferase</keyword>
<sequence>MQIYKVGGAVRDRLLGRTVSEVDWLVVGATPEQMQARGFRPVGADFPVFLHPQTGEEYALARTERKSGRGYGGFTFHASPDVTLEEDLQRRDLTINAIAEDDRGQLIDPYGGQHDLQARLLRHVSPAFAEDPLRVLRVARFAARYAELGFRIADETLQLMHQLARSGELSALTAERSWKEISRALMEPRPDVFIQVLRDCDALAELFPELAAAFVTGNADGEHVLDTLRQCATHMQPLPVRWACLLLGCAVRAEGQQEQATALHMIDTLNQRSKAPKDCQELATLLGRYHHDAFNAQSLPADALLDMLQHFDIYRRPERFEQFVAACEMTAWANARSPSFPQADFLREAATAARTVAVKPLLDQGLKGAELGKALSAARLEALRTYCQQNAK</sequence>
<dbReference type="CDD" id="cd05398">
    <property type="entry name" value="NT_ClassII-CCAase"/>
    <property type="match status" value="1"/>
</dbReference>
<feature type="domain" description="tRNA nucleotidyltransferase/poly(A) polymerase RNA and SrmB- binding" evidence="13">
    <location>
        <begin position="149"/>
        <end position="213"/>
    </location>
</feature>
<evidence type="ECO:0000256" key="5">
    <source>
        <dbReference type="ARBA" id="ARBA00022723"/>
    </source>
</evidence>
<feature type="binding site" evidence="11">
    <location>
        <position position="11"/>
    </location>
    <ligand>
        <name>CTP</name>
        <dbReference type="ChEBI" id="CHEBI:37563"/>
    </ligand>
</feature>
<evidence type="ECO:0000313" key="15">
    <source>
        <dbReference type="Proteomes" id="UP000237068"/>
    </source>
</evidence>
<feature type="binding site" evidence="11">
    <location>
        <position position="23"/>
    </location>
    <ligand>
        <name>Mg(2+)</name>
        <dbReference type="ChEBI" id="CHEBI:18420"/>
    </ligand>
</feature>
<keyword evidence="8 11" id="KW-0067">ATP-binding</keyword>
<dbReference type="SUPFAM" id="SSF81891">
    <property type="entry name" value="Poly A polymerase C-terminal region-like"/>
    <property type="match status" value="1"/>
</dbReference>
<feature type="binding site" evidence="11">
    <location>
        <position position="8"/>
    </location>
    <ligand>
        <name>ATP</name>
        <dbReference type="ChEBI" id="CHEBI:30616"/>
    </ligand>
</feature>
<comment type="catalytic activity">
    <reaction evidence="11">
        <text>a tRNA with a 3' CCA end + 2 CTP + ATP = a tRNA with a 3' CCACCA end + 3 diphosphate</text>
        <dbReference type="Rhea" id="RHEA:76235"/>
        <dbReference type="Rhea" id="RHEA-COMP:10468"/>
        <dbReference type="Rhea" id="RHEA-COMP:18655"/>
        <dbReference type="ChEBI" id="CHEBI:30616"/>
        <dbReference type="ChEBI" id="CHEBI:33019"/>
        <dbReference type="ChEBI" id="CHEBI:37563"/>
        <dbReference type="ChEBI" id="CHEBI:83071"/>
        <dbReference type="ChEBI" id="CHEBI:195187"/>
    </reaction>
</comment>
<feature type="binding site" evidence="11">
    <location>
        <position position="8"/>
    </location>
    <ligand>
        <name>CTP</name>
        <dbReference type="ChEBI" id="CHEBI:37563"/>
    </ligand>
</feature>
<comment type="catalytic activity">
    <reaction evidence="11">
        <text>a tRNA precursor + 2 CTP + ATP = a tRNA with a 3' CCA end + 3 diphosphate</text>
        <dbReference type="Rhea" id="RHEA:14433"/>
        <dbReference type="Rhea" id="RHEA-COMP:10465"/>
        <dbReference type="Rhea" id="RHEA-COMP:10468"/>
        <dbReference type="ChEBI" id="CHEBI:30616"/>
        <dbReference type="ChEBI" id="CHEBI:33019"/>
        <dbReference type="ChEBI" id="CHEBI:37563"/>
        <dbReference type="ChEBI" id="CHEBI:74896"/>
        <dbReference type="ChEBI" id="CHEBI:83071"/>
        <dbReference type="EC" id="2.7.7.72"/>
    </reaction>
</comment>
<feature type="binding site" evidence="11">
    <location>
        <position position="11"/>
    </location>
    <ligand>
        <name>ATP</name>
        <dbReference type="ChEBI" id="CHEBI:30616"/>
    </ligand>
</feature>
<evidence type="ECO:0000256" key="2">
    <source>
        <dbReference type="ARBA" id="ARBA00022679"/>
    </source>
</evidence>
<evidence type="ECO:0000256" key="3">
    <source>
        <dbReference type="ARBA" id="ARBA00022694"/>
    </source>
</evidence>
<protein>
    <recommendedName>
        <fullName evidence="11">CCA-adding enzyme</fullName>
        <ecNumber evidence="11">2.7.7.72</ecNumber>
    </recommendedName>
    <alternativeName>
        <fullName evidence="11">CCA tRNA nucleotidyltransferase</fullName>
    </alternativeName>
    <alternativeName>
        <fullName evidence="11">tRNA CCA-pyrophosphorylase</fullName>
    </alternativeName>
    <alternativeName>
        <fullName evidence="11">tRNA adenylyl-/cytidylyl- transferase</fullName>
    </alternativeName>
    <alternativeName>
        <fullName evidence="11">tRNA nucleotidyltransferase</fullName>
    </alternativeName>
    <alternativeName>
        <fullName evidence="11">tRNA-NT</fullName>
    </alternativeName>
</protein>
<keyword evidence="6 11" id="KW-0547">Nucleotide-binding</keyword>
<dbReference type="GO" id="GO:0042245">
    <property type="term" value="P:RNA repair"/>
    <property type="evidence" value="ECO:0007669"/>
    <property type="project" value="UniProtKB-KW"/>
</dbReference>
<dbReference type="NCBIfam" id="NF008137">
    <property type="entry name" value="PRK10885.1"/>
    <property type="match status" value="1"/>
</dbReference>
<feature type="domain" description="Poly A polymerase head" evidence="12">
    <location>
        <begin position="4"/>
        <end position="122"/>
    </location>
</feature>
<gene>
    <name evidence="11" type="primary">cca</name>
    <name evidence="14" type="ORF">CXK91_10185</name>
</gene>
<evidence type="ECO:0000259" key="12">
    <source>
        <dbReference type="Pfam" id="PF01743"/>
    </source>
</evidence>
<feature type="binding site" evidence="11">
    <location>
        <position position="91"/>
    </location>
    <ligand>
        <name>CTP</name>
        <dbReference type="ChEBI" id="CHEBI:37563"/>
    </ligand>
</feature>
<comment type="cofactor">
    <cofactor evidence="1 11">
        <name>Mg(2+)</name>
        <dbReference type="ChEBI" id="CHEBI:18420"/>
    </cofactor>
</comment>
<dbReference type="GO" id="GO:0004810">
    <property type="term" value="F:CCA tRNA nucleotidyltransferase activity"/>
    <property type="evidence" value="ECO:0007669"/>
    <property type="project" value="UniProtKB-UniRule"/>
</dbReference>
<dbReference type="EC" id="2.7.7.72" evidence="11"/>
<dbReference type="Pfam" id="PF12627">
    <property type="entry name" value="PolyA_pol_RNAbd"/>
    <property type="match status" value="1"/>
</dbReference>
<evidence type="ECO:0000256" key="10">
    <source>
        <dbReference type="ARBA" id="ARBA00022884"/>
    </source>
</evidence>
<dbReference type="GO" id="GO:0000287">
    <property type="term" value="F:magnesium ion binding"/>
    <property type="evidence" value="ECO:0007669"/>
    <property type="project" value="UniProtKB-UniRule"/>
</dbReference>
<evidence type="ECO:0000259" key="13">
    <source>
        <dbReference type="Pfam" id="PF12627"/>
    </source>
</evidence>
<feature type="binding site" evidence="11">
    <location>
        <position position="137"/>
    </location>
    <ligand>
        <name>ATP</name>
        <dbReference type="ChEBI" id="CHEBI:30616"/>
    </ligand>
</feature>
<dbReference type="PIRSF" id="PIRSF000813">
    <property type="entry name" value="CCA_bact"/>
    <property type="match status" value="1"/>
</dbReference>
<name>A0A2S4AQ18_STUST</name>
<keyword evidence="5 11" id="KW-0479">Metal-binding</keyword>
<feature type="binding site" evidence="11">
    <location>
        <position position="140"/>
    </location>
    <ligand>
        <name>CTP</name>
        <dbReference type="ChEBI" id="CHEBI:37563"/>
    </ligand>
</feature>
<feature type="binding site" evidence="11">
    <location>
        <position position="91"/>
    </location>
    <ligand>
        <name>ATP</name>
        <dbReference type="ChEBI" id="CHEBI:30616"/>
    </ligand>
</feature>
<reference evidence="14 15" key="1">
    <citation type="submission" date="2018-01" db="EMBL/GenBank/DDBJ databases">
        <title>Denitrification phenotypes of diverse strains of Pseudomonas stutzeri.</title>
        <authorList>
            <person name="Milligan D.A."/>
            <person name="Bergaust L."/>
            <person name="Bakken L.R."/>
            <person name="Frostegard A."/>
        </authorList>
    </citation>
    <scope>NUCLEOTIDE SEQUENCE [LARGE SCALE GENOMIC DNA]</scope>
    <source>
        <strain evidence="14 15">24a13</strain>
    </source>
</reference>
<dbReference type="GO" id="GO:0001680">
    <property type="term" value="P:tRNA 3'-terminal CCA addition"/>
    <property type="evidence" value="ECO:0007669"/>
    <property type="project" value="UniProtKB-UniRule"/>
</dbReference>
<dbReference type="AlphaFoldDB" id="A0A2S4AQ18"/>
<evidence type="ECO:0000256" key="11">
    <source>
        <dbReference type="HAMAP-Rule" id="MF_01262"/>
    </source>
</evidence>
<dbReference type="PANTHER" id="PTHR47545">
    <property type="entry name" value="MULTIFUNCTIONAL CCA PROTEIN"/>
    <property type="match status" value="1"/>
</dbReference>
<evidence type="ECO:0000256" key="9">
    <source>
        <dbReference type="ARBA" id="ARBA00022842"/>
    </source>
</evidence>
<keyword evidence="9 11" id="KW-0460">Magnesium</keyword>
<dbReference type="GO" id="GO:0005524">
    <property type="term" value="F:ATP binding"/>
    <property type="evidence" value="ECO:0007669"/>
    <property type="project" value="UniProtKB-UniRule"/>
</dbReference>
<feature type="binding site" evidence="11">
    <location>
        <position position="21"/>
    </location>
    <ligand>
        <name>Mg(2+)</name>
        <dbReference type="ChEBI" id="CHEBI:18420"/>
    </ligand>
</feature>
<dbReference type="InterPro" id="IPR002646">
    <property type="entry name" value="PolA_pol_head_dom"/>
</dbReference>
<evidence type="ECO:0000256" key="6">
    <source>
        <dbReference type="ARBA" id="ARBA00022741"/>
    </source>
</evidence>
<evidence type="ECO:0000256" key="1">
    <source>
        <dbReference type="ARBA" id="ARBA00001946"/>
    </source>
</evidence>
<dbReference type="EMBL" id="PPXG01000003">
    <property type="protein sequence ID" value="POH83573.1"/>
    <property type="molecule type" value="Genomic_DNA"/>
</dbReference>
<dbReference type="GO" id="GO:0160016">
    <property type="term" value="F:CCACCA tRNA nucleotidyltransferase activity"/>
    <property type="evidence" value="ECO:0007669"/>
    <property type="project" value="RHEA"/>
</dbReference>
<keyword evidence="4 11" id="KW-0548">Nucleotidyltransferase</keyword>
<accession>A0A2S4AQ18</accession>
<dbReference type="RefSeq" id="WP_103456017.1">
    <property type="nucleotide sequence ID" value="NZ_JAMOHQ010000005.1"/>
</dbReference>
<proteinExistence type="inferred from homology"/>
<evidence type="ECO:0000256" key="4">
    <source>
        <dbReference type="ARBA" id="ARBA00022695"/>
    </source>
</evidence>
<dbReference type="GO" id="GO:0000049">
    <property type="term" value="F:tRNA binding"/>
    <property type="evidence" value="ECO:0007669"/>
    <property type="project" value="UniProtKB-UniRule"/>
</dbReference>
<dbReference type="InterPro" id="IPR032828">
    <property type="entry name" value="PolyA_RNA-bd"/>
</dbReference>
<keyword evidence="3 11" id="KW-0819">tRNA processing</keyword>
<dbReference type="OrthoDB" id="9805698at2"/>
<keyword evidence="7 11" id="KW-0692">RNA repair</keyword>
<dbReference type="InterPro" id="IPR012006">
    <property type="entry name" value="CCA_bact"/>
</dbReference>
<dbReference type="SUPFAM" id="SSF81301">
    <property type="entry name" value="Nucleotidyltransferase"/>
    <property type="match status" value="1"/>
</dbReference>
<keyword evidence="10 11" id="KW-0694">RNA-binding</keyword>
<comment type="miscellaneous">
    <text evidence="11">A single active site specifically recognizes both ATP and CTP and is responsible for their addition.</text>
</comment>
<feature type="binding site" evidence="11">
    <location>
        <position position="140"/>
    </location>
    <ligand>
        <name>ATP</name>
        <dbReference type="ChEBI" id="CHEBI:30616"/>
    </ligand>
</feature>
<organism evidence="14 15">
    <name type="scientific">Stutzerimonas stutzeri</name>
    <name type="common">Pseudomonas stutzeri</name>
    <dbReference type="NCBI Taxonomy" id="316"/>
    <lineage>
        <taxon>Bacteria</taxon>
        <taxon>Pseudomonadati</taxon>
        <taxon>Pseudomonadota</taxon>
        <taxon>Gammaproteobacteria</taxon>
        <taxon>Pseudomonadales</taxon>
        <taxon>Pseudomonadaceae</taxon>
        <taxon>Stutzerimonas</taxon>
    </lineage>
</organism>
<evidence type="ECO:0000313" key="14">
    <source>
        <dbReference type="EMBL" id="POH83573.1"/>
    </source>
</evidence>